<dbReference type="AlphaFoldDB" id="A0A397SW72"/>
<protein>
    <submittedName>
        <fullName evidence="1">Uncharacterized protein</fullName>
    </submittedName>
</protein>
<sequence length="58" mass="6468">MSFRPPPPPYQGYAYTYVGSDIPIDNTRSQGYTDGLAAQQPFPNHRSFLVLIGNQILP</sequence>
<dbReference type="Proteomes" id="UP000265703">
    <property type="component" value="Unassembled WGS sequence"/>
</dbReference>
<evidence type="ECO:0000313" key="2">
    <source>
        <dbReference type="Proteomes" id="UP000265703"/>
    </source>
</evidence>
<organism evidence="1 2">
    <name type="scientific">Glomus cerebriforme</name>
    <dbReference type="NCBI Taxonomy" id="658196"/>
    <lineage>
        <taxon>Eukaryota</taxon>
        <taxon>Fungi</taxon>
        <taxon>Fungi incertae sedis</taxon>
        <taxon>Mucoromycota</taxon>
        <taxon>Glomeromycotina</taxon>
        <taxon>Glomeromycetes</taxon>
        <taxon>Glomerales</taxon>
        <taxon>Glomeraceae</taxon>
        <taxon>Glomus</taxon>
    </lineage>
</organism>
<dbReference type="EMBL" id="QKYT01000324">
    <property type="protein sequence ID" value="RIA87141.1"/>
    <property type="molecule type" value="Genomic_DNA"/>
</dbReference>
<keyword evidence="2" id="KW-1185">Reference proteome</keyword>
<name>A0A397SW72_9GLOM</name>
<comment type="caution">
    <text evidence="1">The sequence shown here is derived from an EMBL/GenBank/DDBJ whole genome shotgun (WGS) entry which is preliminary data.</text>
</comment>
<reference evidence="1 2" key="1">
    <citation type="submission" date="2018-06" db="EMBL/GenBank/DDBJ databases">
        <title>Comparative genomics reveals the genomic features of Rhizophagus irregularis, R. cerebriforme, R. diaphanum and Gigaspora rosea, and their symbiotic lifestyle signature.</title>
        <authorList>
            <person name="Morin E."/>
            <person name="San Clemente H."/>
            <person name="Chen E.C.H."/>
            <person name="De La Providencia I."/>
            <person name="Hainaut M."/>
            <person name="Kuo A."/>
            <person name="Kohler A."/>
            <person name="Murat C."/>
            <person name="Tang N."/>
            <person name="Roy S."/>
            <person name="Loubradou J."/>
            <person name="Henrissat B."/>
            <person name="Grigoriev I.V."/>
            <person name="Corradi N."/>
            <person name="Roux C."/>
            <person name="Martin F.M."/>
        </authorList>
    </citation>
    <scope>NUCLEOTIDE SEQUENCE [LARGE SCALE GENOMIC DNA]</scope>
    <source>
        <strain evidence="1 2">DAOM 227022</strain>
    </source>
</reference>
<accession>A0A397SW72</accession>
<gene>
    <name evidence="1" type="ORF">C1645_302812</name>
</gene>
<evidence type="ECO:0000313" key="1">
    <source>
        <dbReference type="EMBL" id="RIA87141.1"/>
    </source>
</evidence>
<proteinExistence type="predicted"/>